<dbReference type="Pfam" id="PF13302">
    <property type="entry name" value="Acetyltransf_3"/>
    <property type="match status" value="1"/>
</dbReference>
<dbReference type="InterPro" id="IPR016181">
    <property type="entry name" value="Acyl_CoA_acyltransferase"/>
</dbReference>
<dbReference type="Proteomes" id="UP000295604">
    <property type="component" value="Unassembled WGS sequence"/>
</dbReference>
<proteinExistence type="predicted"/>
<dbReference type="Gene3D" id="3.40.630.30">
    <property type="match status" value="1"/>
</dbReference>
<dbReference type="InterPro" id="IPR051531">
    <property type="entry name" value="N-acetyltransferase"/>
</dbReference>
<feature type="domain" description="N-acetyltransferase" evidence="1">
    <location>
        <begin position="50"/>
        <end position="177"/>
    </location>
</feature>
<dbReference type="SUPFAM" id="SSF55729">
    <property type="entry name" value="Acyl-CoA N-acyltransferases (Nat)"/>
    <property type="match status" value="1"/>
</dbReference>
<dbReference type="GO" id="GO:0016747">
    <property type="term" value="F:acyltransferase activity, transferring groups other than amino-acyl groups"/>
    <property type="evidence" value="ECO:0007669"/>
    <property type="project" value="InterPro"/>
</dbReference>
<sequence>MLDFDWHRETPRLYLSHVDPSNDAHCDFFIECTNNAAAQAKLEGLAQVMPRRRAVAQLQIEPRMARMEATGYGRYLVSLKNPDAATAQVAGGPFSQQRHEPVGCVSMQLARFPGPGPTVPDVGFSFLDRHRGKGYAAEAARALMEYFEVERGQSRFLGITDPDNEGAKRLLRRLGFEDRGLATVGGVTEGGSFAASVWSRNLPGELSEYGIGAEA</sequence>
<comment type="caution">
    <text evidence="2">The sequence shown here is derived from an EMBL/GenBank/DDBJ whole genome shotgun (WGS) entry which is preliminary data.</text>
</comment>
<evidence type="ECO:0000313" key="2">
    <source>
        <dbReference type="EMBL" id="TEA10231.1"/>
    </source>
</evidence>
<evidence type="ECO:0000313" key="3">
    <source>
        <dbReference type="Proteomes" id="UP000295604"/>
    </source>
</evidence>
<name>A0A4R8T1R6_9PEZI</name>
<protein>
    <recommendedName>
        <fullName evidence="1">N-acetyltransferase domain-containing protein</fullName>
    </recommendedName>
</protein>
<evidence type="ECO:0000259" key="1">
    <source>
        <dbReference type="Pfam" id="PF13302"/>
    </source>
</evidence>
<dbReference type="InterPro" id="IPR000182">
    <property type="entry name" value="GNAT_dom"/>
</dbReference>
<organism evidence="2 3">
    <name type="scientific">Colletotrichum sidae</name>
    <dbReference type="NCBI Taxonomy" id="1347389"/>
    <lineage>
        <taxon>Eukaryota</taxon>
        <taxon>Fungi</taxon>
        <taxon>Dikarya</taxon>
        <taxon>Ascomycota</taxon>
        <taxon>Pezizomycotina</taxon>
        <taxon>Sordariomycetes</taxon>
        <taxon>Hypocreomycetidae</taxon>
        <taxon>Glomerellales</taxon>
        <taxon>Glomerellaceae</taxon>
        <taxon>Colletotrichum</taxon>
        <taxon>Colletotrichum orbiculare species complex</taxon>
    </lineage>
</organism>
<accession>A0A4R8T1R6</accession>
<dbReference type="PANTHER" id="PTHR43792:SF16">
    <property type="entry name" value="N-ACETYLTRANSFERASE DOMAIN-CONTAINING PROTEIN"/>
    <property type="match status" value="1"/>
</dbReference>
<reference evidence="2 3" key="1">
    <citation type="submission" date="2018-11" db="EMBL/GenBank/DDBJ databases">
        <title>Genome sequence and assembly of Colletotrichum sidae.</title>
        <authorList>
            <person name="Gan P."/>
            <person name="Shirasu K."/>
        </authorList>
    </citation>
    <scope>NUCLEOTIDE SEQUENCE [LARGE SCALE GENOMIC DNA]</scope>
    <source>
        <strain evidence="2 3">CBS 518.97</strain>
    </source>
</reference>
<gene>
    <name evidence="2" type="primary">ykkB-1</name>
    <name evidence="2" type="ORF">C8034_v010354</name>
</gene>
<keyword evidence="3" id="KW-1185">Reference proteome</keyword>
<dbReference type="PANTHER" id="PTHR43792">
    <property type="entry name" value="GNAT FAMILY, PUTATIVE (AFU_ORTHOLOGUE AFUA_3G00765)-RELATED-RELATED"/>
    <property type="match status" value="1"/>
</dbReference>
<dbReference type="EMBL" id="QAPF01000632">
    <property type="protein sequence ID" value="TEA10231.1"/>
    <property type="molecule type" value="Genomic_DNA"/>
</dbReference>
<dbReference type="AlphaFoldDB" id="A0A4R8T1R6"/>